<dbReference type="NCBIfam" id="TIGR03500">
    <property type="entry name" value="FliO_TIGR"/>
    <property type="match status" value="1"/>
</dbReference>
<evidence type="ECO:0000256" key="8">
    <source>
        <dbReference type="ARBA" id="ARBA00037937"/>
    </source>
</evidence>
<name>A0A3B0ZER2_9ZZZZ</name>
<keyword evidence="7" id="KW-0975">Bacterial flagellum</keyword>
<dbReference type="AlphaFoldDB" id="A0A3B0ZER2"/>
<evidence type="ECO:0000256" key="3">
    <source>
        <dbReference type="ARBA" id="ARBA00022475"/>
    </source>
</evidence>
<evidence type="ECO:0000313" key="10">
    <source>
        <dbReference type="EMBL" id="VAW87510.1"/>
    </source>
</evidence>
<dbReference type="GO" id="GO:0009425">
    <property type="term" value="C:bacterial-type flagellum basal body"/>
    <property type="evidence" value="ECO:0007669"/>
    <property type="project" value="UniProtKB-SubCell"/>
</dbReference>
<evidence type="ECO:0000256" key="9">
    <source>
        <dbReference type="SAM" id="Phobius"/>
    </source>
</evidence>
<gene>
    <name evidence="10" type="ORF">MNBD_GAMMA16-1983</name>
</gene>
<dbReference type="PANTHER" id="PTHR38766:SF1">
    <property type="entry name" value="FLAGELLAR PROTEIN FLIO"/>
    <property type="match status" value="1"/>
</dbReference>
<keyword evidence="3" id="KW-1003">Cell membrane</keyword>
<keyword evidence="10" id="KW-0969">Cilium</keyword>
<dbReference type="Pfam" id="PF04347">
    <property type="entry name" value="FliO"/>
    <property type="match status" value="1"/>
</dbReference>
<comment type="subcellular location">
    <subcellularLocation>
        <location evidence="1">Bacterial flagellum basal body</location>
    </subcellularLocation>
    <subcellularLocation>
        <location evidence="2">Cell membrane</location>
    </subcellularLocation>
</comment>
<evidence type="ECO:0000256" key="5">
    <source>
        <dbReference type="ARBA" id="ARBA00022989"/>
    </source>
</evidence>
<comment type="similarity">
    <text evidence="8">Belongs to the FliO/MopB family.</text>
</comment>
<evidence type="ECO:0000256" key="6">
    <source>
        <dbReference type="ARBA" id="ARBA00023136"/>
    </source>
</evidence>
<sequence length="135" mass="14377">MFNGVNAAEETKIMVAEQAISSADSIDSLLQVSIGLAIVLAAIFALAWFVKRVVKVNTAIGGAFKVISILSVGQREKVVLVQLGERQMVLGVAPGSVRLLQILDEPIEAPSLDKEPPSGSFADRLQATLNQRFSS</sequence>
<evidence type="ECO:0000256" key="1">
    <source>
        <dbReference type="ARBA" id="ARBA00004117"/>
    </source>
</evidence>
<keyword evidence="5 9" id="KW-1133">Transmembrane helix</keyword>
<evidence type="ECO:0000256" key="4">
    <source>
        <dbReference type="ARBA" id="ARBA00022692"/>
    </source>
</evidence>
<keyword evidence="6 9" id="KW-0472">Membrane</keyword>
<dbReference type="GO" id="GO:0044781">
    <property type="term" value="P:bacterial-type flagellum organization"/>
    <property type="evidence" value="ECO:0007669"/>
    <property type="project" value="InterPro"/>
</dbReference>
<accession>A0A3B0ZER2</accession>
<keyword evidence="4 9" id="KW-0812">Transmembrane</keyword>
<organism evidence="10">
    <name type="scientific">hydrothermal vent metagenome</name>
    <dbReference type="NCBI Taxonomy" id="652676"/>
    <lineage>
        <taxon>unclassified sequences</taxon>
        <taxon>metagenomes</taxon>
        <taxon>ecological metagenomes</taxon>
    </lineage>
</organism>
<evidence type="ECO:0000256" key="7">
    <source>
        <dbReference type="ARBA" id="ARBA00023143"/>
    </source>
</evidence>
<dbReference type="PANTHER" id="PTHR38766">
    <property type="entry name" value="FLAGELLAR PROTEIN FLIO"/>
    <property type="match status" value="1"/>
</dbReference>
<proteinExistence type="inferred from homology"/>
<dbReference type="GO" id="GO:0005886">
    <property type="term" value="C:plasma membrane"/>
    <property type="evidence" value="ECO:0007669"/>
    <property type="project" value="UniProtKB-SubCell"/>
</dbReference>
<dbReference type="EMBL" id="UOFO01000125">
    <property type="protein sequence ID" value="VAW87510.1"/>
    <property type="molecule type" value="Genomic_DNA"/>
</dbReference>
<dbReference type="InterPro" id="IPR052205">
    <property type="entry name" value="FliO/MopB"/>
</dbReference>
<feature type="transmembrane region" description="Helical" evidence="9">
    <location>
        <begin position="29"/>
        <end position="50"/>
    </location>
</feature>
<evidence type="ECO:0000256" key="2">
    <source>
        <dbReference type="ARBA" id="ARBA00004236"/>
    </source>
</evidence>
<protein>
    <submittedName>
        <fullName evidence="10">Flagellar biosynthesis protein FliO</fullName>
    </submittedName>
</protein>
<keyword evidence="10" id="KW-0282">Flagellum</keyword>
<reference evidence="10" key="1">
    <citation type="submission" date="2018-06" db="EMBL/GenBank/DDBJ databases">
        <authorList>
            <person name="Zhirakovskaya E."/>
        </authorList>
    </citation>
    <scope>NUCLEOTIDE SEQUENCE</scope>
</reference>
<dbReference type="InterPro" id="IPR022781">
    <property type="entry name" value="Flagellar_biosynth_FliO"/>
</dbReference>
<keyword evidence="10" id="KW-0966">Cell projection</keyword>